<evidence type="ECO:0000256" key="1">
    <source>
        <dbReference type="SAM" id="Phobius"/>
    </source>
</evidence>
<evidence type="ECO:0000313" key="3">
    <source>
        <dbReference type="EMBL" id="KAK9891176.1"/>
    </source>
</evidence>
<dbReference type="AlphaFoldDB" id="A0AAW1V651"/>
<feature type="transmembrane region" description="Helical" evidence="1">
    <location>
        <begin position="287"/>
        <end position="310"/>
    </location>
</feature>
<sequence>MIDIFKNIVLISTILLSTVIAVDNPDRVDILKVGSYSWDGYNKGSEKLEVTAEGHYISVTIETCDIGKKETRPNEDYLILRQGNDDGISTEVGKRFAYITKSKKLYFYSSSVILELKVSNDSLTVPCKVTFEKAGEEDSTLPPVTTTELIPTAGPLVSKYATIFISGKQIEDFEKDKKLLESVKESLFKMAVDYTKINGFCLSENITIKNVEIYTLEQCPMKWPDYQTCVRLVYSLPVKMKEKCELWKGYQLTEANLDKMWNRMANQYLPSIFHVYREPDIQNAVTWWTIILVFIIILFCLLLIVINVIWKKREIMMSRKQHGFNEFIEARRGSDDSMTIPEFQTPPMFGELHPIEPRGNDNEGFDNDDELLHYQRIKSD</sequence>
<reference evidence="3 4" key="1">
    <citation type="submission" date="2023-03" db="EMBL/GenBank/DDBJ databases">
        <title>Genome insight into feeding habits of ladybird beetles.</title>
        <authorList>
            <person name="Li H.-S."/>
            <person name="Huang Y.-H."/>
            <person name="Pang H."/>
        </authorList>
    </citation>
    <scope>NUCLEOTIDE SEQUENCE [LARGE SCALE GENOMIC DNA]</scope>
    <source>
        <strain evidence="3">SYSU_2023b</strain>
        <tissue evidence="3">Whole body</tissue>
    </source>
</reference>
<gene>
    <name evidence="3" type="ORF">WA026_013492</name>
</gene>
<accession>A0AAW1V651</accession>
<proteinExistence type="predicted"/>
<evidence type="ECO:0000313" key="4">
    <source>
        <dbReference type="Proteomes" id="UP001431783"/>
    </source>
</evidence>
<dbReference type="EMBL" id="JARQZJ010000127">
    <property type="protein sequence ID" value="KAK9891176.1"/>
    <property type="molecule type" value="Genomic_DNA"/>
</dbReference>
<protein>
    <submittedName>
        <fullName evidence="3">Uncharacterized protein</fullName>
    </submittedName>
</protein>
<evidence type="ECO:0000256" key="2">
    <source>
        <dbReference type="SAM" id="SignalP"/>
    </source>
</evidence>
<keyword evidence="1" id="KW-1133">Transmembrane helix</keyword>
<keyword evidence="2" id="KW-0732">Signal</keyword>
<feature type="signal peptide" evidence="2">
    <location>
        <begin position="1"/>
        <end position="21"/>
    </location>
</feature>
<name>A0AAW1V651_9CUCU</name>
<comment type="caution">
    <text evidence="3">The sequence shown here is derived from an EMBL/GenBank/DDBJ whole genome shotgun (WGS) entry which is preliminary data.</text>
</comment>
<dbReference type="Proteomes" id="UP001431783">
    <property type="component" value="Unassembled WGS sequence"/>
</dbReference>
<keyword evidence="1" id="KW-0812">Transmembrane</keyword>
<keyword evidence="4" id="KW-1185">Reference proteome</keyword>
<organism evidence="3 4">
    <name type="scientific">Henosepilachna vigintioctopunctata</name>
    <dbReference type="NCBI Taxonomy" id="420089"/>
    <lineage>
        <taxon>Eukaryota</taxon>
        <taxon>Metazoa</taxon>
        <taxon>Ecdysozoa</taxon>
        <taxon>Arthropoda</taxon>
        <taxon>Hexapoda</taxon>
        <taxon>Insecta</taxon>
        <taxon>Pterygota</taxon>
        <taxon>Neoptera</taxon>
        <taxon>Endopterygota</taxon>
        <taxon>Coleoptera</taxon>
        <taxon>Polyphaga</taxon>
        <taxon>Cucujiformia</taxon>
        <taxon>Coccinelloidea</taxon>
        <taxon>Coccinellidae</taxon>
        <taxon>Epilachninae</taxon>
        <taxon>Epilachnini</taxon>
        <taxon>Henosepilachna</taxon>
    </lineage>
</organism>
<feature type="chain" id="PRO_5043799975" evidence="2">
    <location>
        <begin position="22"/>
        <end position="380"/>
    </location>
</feature>
<keyword evidence="1" id="KW-0472">Membrane</keyword>